<feature type="region of interest" description="Disordered" evidence="1">
    <location>
        <begin position="57"/>
        <end position="82"/>
    </location>
</feature>
<name>A0ABR8YWC6_9CLOT</name>
<evidence type="ECO:0000313" key="2">
    <source>
        <dbReference type="EMBL" id="MBD8048432.1"/>
    </source>
</evidence>
<sequence length="181" mass="21059">MGNLNNTEETLDTQQDTQNNENEFDINKVLENEQFKTFIQSYSDKRVSEAIKTNEKKWQSKLEDEKKKANMTAEELQTEKERELAEREKKLQEYELKLNKIDYFKEKGYSLDLADYVTGSSIEDISENADKLNEVINKLVESKVQERIKNNSHTPPKAGNSINTNSTNDFISVIKENQAKR</sequence>
<gene>
    <name evidence="2" type="ORF">H9637_15545</name>
</gene>
<proteinExistence type="predicted"/>
<feature type="compositionally biased region" description="Low complexity" evidence="1">
    <location>
        <begin position="1"/>
        <end position="21"/>
    </location>
</feature>
<reference evidence="2 3" key="1">
    <citation type="submission" date="2020-08" db="EMBL/GenBank/DDBJ databases">
        <title>A Genomic Blueprint of the Chicken Gut Microbiome.</title>
        <authorList>
            <person name="Gilroy R."/>
            <person name="Ravi A."/>
            <person name="Getino M."/>
            <person name="Pursley I."/>
            <person name="Horton D.L."/>
            <person name="Alikhan N.-F."/>
            <person name="Baker D."/>
            <person name="Gharbi K."/>
            <person name="Hall N."/>
            <person name="Watson M."/>
            <person name="Adriaenssens E.M."/>
            <person name="Foster-Nyarko E."/>
            <person name="Jarju S."/>
            <person name="Secka A."/>
            <person name="Antonio M."/>
            <person name="Oren A."/>
            <person name="Chaudhuri R."/>
            <person name="La Ragione R.M."/>
            <person name="Hildebrand F."/>
            <person name="Pallen M.J."/>
        </authorList>
    </citation>
    <scope>NUCLEOTIDE SEQUENCE [LARGE SCALE GENOMIC DNA]</scope>
    <source>
        <strain evidence="2 3">N37</strain>
    </source>
</reference>
<dbReference type="RefSeq" id="WP_191741383.1">
    <property type="nucleotide sequence ID" value="NZ_JACSQB010000139.1"/>
</dbReference>
<dbReference type="Proteomes" id="UP000627166">
    <property type="component" value="Unassembled WGS sequence"/>
</dbReference>
<accession>A0ABR8YWC6</accession>
<comment type="caution">
    <text evidence="2">The sequence shown here is derived from an EMBL/GenBank/DDBJ whole genome shotgun (WGS) entry which is preliminary data.</text>
</comment>
<organism evidence="2 3">
    <name type="scientific">Clostridium faecium</name>
    <dbReference type="NCBI Taxonomy" id="2762223"/>
    <lineage>
        <taxon>Bacteria</taxon>
        <taxon>Bacillati</taxon>
        <taxon>Bacillota</taxon>
        <taxon>Clostridia</taxon>
        <taxon>Eubacteriales</taxon>
        <taxon>Clostridiaceae</taxon>
        <taxon>Clostridium</taxon>
    </lineage>
</organism>
<evidence type="ECO:0000313" key="3">
    <source>
        <dbReference type="Proteomes" id="UP000627166"/>
    </source>
</evidence>
<dbReference type="InterPro" id="IPR025580">
    <property type="entry name" value="Gp46"/>
</dbReference>
<feature type="region of interest" description="Disordered" evidence="1">
    <location>
        <begin position="147"/>
        <end position="181"/>
    </location>
</feature>
<keyword evidence="3" id="KW-1185">Reference proteome</keyword>
<dbReference type="EMBL" id="JACSQB010000139">
    <property type="protein sequence ID" value="MBD8048432.1"/>
    <property type="molecule type" value="Genomic_DNA"/>
</dbReference>
<feature type="compositionally biased region" description="Polar residues" evidence="1">
    <location>
        <begin position="160"/>
        <end position="170"/>
    </location>
</feature>
<protein>
    <submittedName>
        <fullName evidence="2">DUF4355 domain-containing protein</fullName>
    </submittedName>
</protein>
<feature type="compositionally biased region" description="Basic and acidic residues" evidence="1">
    <location>
        <begin position="57"/>
        <end position="68"/>
    </location>
</feature>
<feature type="region of interest" description="Disordered" evidence="1">
    <location>
        <begin position="1"/>
        <end position="24"/>
    </location>
</feature>
<dbReference type="Pfam" id="PF14265">
    <property type="entry name" value="DUF4355"/>
    <property type="match status" value="1"/>
</dbReference>
<evidence type="ECO:0000256" key="1">
    <source>
        <dbReference type="SAM" id="MobiDB-lite"/>
    </source>
</evidence>